<protein>
    <submittedName>
        <fullName evidence="2">Glycosyl hydrolase family 71-domain-containing protein</fullName>
    </submittedName>
</protein>
<dbReference type="GO" id="GO:0051118">
    <property type="term" value="F:glucan endo-1,3-alpha-glucosidase activity"/>
    <property type="evidence" value="ECO:0007669"/>
    <property type="project" value="InterPro"/>
</dbReference>
<evidence type="ECO:0000313" key="3">
    <source>
        <dbReference type="Proteomes" id="UP001287356"/>
    </source>
</evidence>
<feature type="chain" id="PRO_5042270371" evidence="1">
    <location>
        <begin position="19"/>
        <end position="272"/>
    </location>
</feature>
<dbReference type="CDD" id="cd11577">
    <property type="entry name" value="GH71"/>
    <property type="match status" value="1"/>
</dbReference>
<gene>
    <name evidence="2" type="ORF">B0T24DRAFT_305420</name>
</gene>
<feature type="signal peptide" evidence="1">
    <location>
        <begin position="1"/>
        <end position="18"/>
    </location>
</feature>
<keyword evidence="2" id="KW-0378">Hydrolase</keyword>
<comment type="caution">
    <text evidence="2">The sequence shown here is derived from an EMBL/GenBank/DDBJ whole genome shotgun (WGS) entry which is preliminary data.</text>
</comment>
<dbReference type="InterPro" id="IPR005197">
    <property type="entry name" value="Glyco_hydro_71"/>
</dbReference>
<evidence type="ECO:0000313" key="2">
    <source>
        <dbReference type="EMBL" id="KAK3371127.1"/>
    </source>
</evidence>
<dbReference type="Proteomes" id="UP001287356">
    <property type="component" value="Unassembled WGS sequence"/>
</dbReference>
<name>A0AAE0N543_9PEZI</name>
<dbReference type="Gene3D" id="3.20.20.80">
    <property type="entry name" value="Glycosidases"/>
    <property type="match status" value="1"/>
</dbReference>
<organism evidence="2 3">
    <name type="scientific">Lasiosphaeria ovina</name>
    <dbReference type="NCBI Taxonomy" id="92902"/>
    <lineage>
        <taxon>Eukaryota</taxon>
        <taxon>Fungi</taxon>
        <taxon>Dikarya</taxon>
        <taxon>Ascomycota</taxon>
        <taxon>Pezizomycotina</taxon>
        <taxon>Sordariomycetes</taxon>
        <taxon>Sordariomycetidae</taxon>
        <taxon>Sordariales</taxon>
        <taxon>Lasiosphaeriaceae</taxon>
        <taxon>Lasiosphaeria</taxon>
    </lineage>
</organism>
<reference evidence="2" key="2">
    <citation type="submission" date="2023-06" db="EMBL/GenBank/DDBJ databases">
        <authorList>
            <consortium name="Lawrence Berkeley National Laboratory"/>
            <person name="Haridas S."/>
            <person name="Hensen N."/>
            <person name="Bonometti L."/>
            <person name="Westerberg I."/>
            <person name="Brannstrom I.O."/>
            <person name="Guillou S."/>
            <person name="Cros-Aarteil S."/>
            <person name="Calhoun S."/>
            <person name="Kuo A."/>
            <person name="Mondo S."/>
            <person name="Pangilinan J."/>
            <person name="Riley R."/>
            <person name="Labutti K."/>
            <person name="Andreopoulos B."/>
            <person name="Lipzen A."/>
            <person name="Chen C."/>
            <person name="Yanf M."/>
            <person name="Daum C."/>
            <person name="Ng V."/>
            <person name="Clum A."/>
            <person name="Steindorff A."/>
            <person name="Ohm R."/>
            <person name="Martin F."/>
            <person name="Silar P."/>
            <person name="Natvig D."/>
            <person name="Lalanne C."/>
            <person name="Gautier V."/>
            <person name="Ament-Velasquez S.L."/>
            <person name="Kruys A."/>
            <person name="Hutchinson M.I."/>
            <person name="Powell A.J."/>
            <person name="Barry K."/>
            <person name="Miller A.N."/>
            <person name="Grigoriev I.V."/>
            <person name="Debuchy R."/>
            <person name="Gladieux P."/>
            <person name="Thoren M.H."/>
            <person name="Johannesson H."/>
        </authorList>
    </citation>
    <scope>NUCLEOTIDE SEQUENCE</scope>
    <source>
        <strain evidence="2">CBS 958.72</strain>
    </source>
</reference>
<reference evidence="2" key="1">
    <citation type="journal article" date="2023" name="Mol. Phylogenet. Evol.">
        <title>Genome-scale phylogeny and comparative genomics of the fungal order Sordariales.</title>
        <authorList>
            <person name="Hensen N."/>
            <person name="Bonometti L."/>
            <person name="Westerberg I."/>
            <person name="Brannstrom I.O."/>
            <person name="Guillou S."/>
            <person name="Cros-Aarteil S."/>
            <person name="Calhoun S."/>
            <person name="Haridas S."/>
            <person name="Kuo A."/>
            <person name="Mondo S."/>
            <person name="Pangilinan J."/>
            <person name="Riley R."/>
            <person name="LaButti K."/>
            <person name="Andreopoulos B."/>
            <person name="Lipzen A."/>
            <person name="Chen C."/>
            <person name="Yan M."/>
            <person name="Daum C."/>
            <person name="Ng V."/>
            <person name="Clum A."/>
            <person name="Steindorff A."/>
            <person name="Ohm R.A."/>
            <person name="Martin F."/>
            <person name="Silar P."/>
            <person name="Natvig D.O."/>
            <person name="Lalanne C."/>
            <person name="Gautier V."/>
            <person name="Ament-Velasquez S.L."/>
            <person name="Kruys A."/>
            <person name="Hutchinson M.I."/>
            <person name="Powell A.J."/>
            <person name="Barry K."/>
            <person name="Miller A.N."/>
            <person name="Grigoriev I.V."/>
            <person name="Debuchy R."/>
            <person name="Gladieux P."/>
            <person name="Hiltunen Thoren M."/>
            <person name="Johannesson H."/>
        </authorList>
    </citation>
    <scope>NUCLEOTIDE SEQUENCE</scope>
    <source>
        <strain evidence="2">CBS 958.72</strain>
    </source>
</reference>
<dbReference type="EMBL" id="JAULSN010000005">
    <property type="protein sequence ID" value="KAK3371127.1"/>
    <property type="molecule type" value="Genomic_DNA"/>
</dbReference>
<keyword evidence="1" id="KW-0732">Signal</keyword>
<evidence type="ECO:0000256" key="1">
    <source>
        <dbReference type="SAM" id="SignalP"/>
    </source>
</evidence>
<proteinExistence type="predicted"/>
<keyword evidence="3" id="KW-1185">Reference proteome</keyword>
<accession>A0AAE0N543</accession>
<dbReference type="AlphaFoldDB" id="A0AAE0N543"/>
<dbReference type="Pfam" id="PF03659">
    <property type="entry name" value="Glyco_hydro_71"/>
    <property type="match status" value="1"/>
</dbReference>
<sequence length="272" mass="29067">MLLPLLLVAAVFWPAAQAKAVFAHFMVGNTGSFDTAKWAANINLAHQAHIDAFALNIAYGWADNEKQVQHAFDAAANAGFKLFFSFDYAGGDKPWPLKEVRTLTRTYGHPAAHYQHSGLPLVSTFEGPQQADDWHTINSGDTRCFLVPDWSSLGAGPARAAANGVDNFGSICNFTCAYGYCPSGACMCTNKGAPRKKPRATSVKGYPANGDANYAGLCSFSCNYGFCEPYSCSLTPHSTCLQKPMFPRAASTWGSASLAAPTRSPTAHPAPL</sequence>